<dbReference type="Gene3D" id="2.30.30.60">
    <property type="match status" value="1"/>
</dbReference>
<feature type="domain" description="Mechanosensitive ion channel MscS C-terminal" evidence="11">
    <location>
        <begin position="734"/>
        <end position="816"/>
    </location>
</feature>
<name>A0A1I3QIC0_9HYPH</name>
<feature type="transmembrane region" description="Helical" evidence="8">
    <location>
        <begin position="250"/>
        <end position="269"/>
    </location>
</feature>
<keyword evidence="3" id="KW-1003">Cell membrane</keyword>
<evidence type="ECO:0000259" key="11">
    <source>
        <dbReference type="Pfam" id="PF21082"/>
    </source>
</evidence>
<dbReference type="Pfam" id="PF21082">
    <property type="entry name" value="MS_channel_3rd"/>
    <property type="match status" value="1"/>
</dbReference>
<evidence type="ECO:0000256" key="8">
    <source>
        <dbReference type="SAM" id="Phobius"/>
    </source>
</evidence>
<evidence type="ECO:0000256" key="2">
    <source>
        <dbReference type="ARBA" id="ARBA00008017"/>
    </source>
</evidence>
<evidence type="ECO:0000313" key="12">
    <source>
        <dbReference type="EMBL" id="SFJ33279.1"/>
    </source>
</evidence>
<dbReference type="AlphaFoldDB" id="A0A1I3QIC0"/>
<dbReference type="SUPFAM" id="SSF50182">
    <property type="entry name" value="Sm-like ribonucleoproteins"/>
    <property type="match status" value="1"/>
</dbReference>
<dbReference type="InterPro" id="IPR011014">
    <property type="entry name" value="MscS_channel_TM-2"/>
</dbReference>
<dbReference type="Proteomes" id="UP000242763">
    <property type="component" value="Unassembled WGS sequence"/>
</dbReference>
<dbReference type="EMBL" id="FORF01000015">
    <property type="protein sequence ID" value="SFJ33279.1"/>
    <property type="molecule type" value="Genomic_DNA"/>
</dbReference>
<feature type="transmembrane region" description="Helical" evidence="8">
    <location>
        <begin position="611"/>
        <end position="637"/>
    </location>
</feature>
<evidence type="ECO:0000256" key="1">
    <source>
        <dbReference type="ARBA" id="ARBA00004651"/>
    </source>
</evidence>
<dbReference type="InterPro" id="IPR006685">
    <property type="entry name" value="MscS_channel_2nd"/>
</dbReference>
<protein>
    <submittedName>
        <fullName evidence="12">Small-conductance mechanosensitive channel</fullName>
    </submittedName>
</protein>
<dbReference type="SUPFAM" id="SSF82689">
    <property type="entry name" value="Mechanosensitive channel protein MscS (YggB), C-terminal domain"/>
    <property type="match status" value="1"/>
</dbReference>
<organism evidence="12 13">
    <name type="scientific">Aquamicrobium aerolatum DSM 21857</name>
    <dbReference type="NCBI Taxonomy" id="1121003"/>
    <lineage>
        <taxon>Bacteria</taxon>
        <taxon>Pseudomonadati</taxon>
        <taxon>Pseudomonadota</taxon>
        <taxon>Alphaproteobacteria</taxon>
        <taxon>Hyphomicrobiales</taxon>
        <taxon>Phyllobacteriaceae</taxon>
        <taxon>Aerobium</taxon>
    </lineage>
</organism>
<dbReference type="GO" id="GO:0005886">
    <property type="term" value="C:plasma membrane"/>
    <property type="evidence" value="ECO:0007669"/>
    <property type="project" value="UniProtKB-SubCell"/>
</dbReference>
<dbReference type="Gene3D" id="1.10.287.1260">
    <property type="match status" value="1"/>
</dbReference>
<feature type="transmembrane region" description="Helical" evidence="8">
    <location>
        <begin position="410"/>
        <end position="428"/>
    </location>
</feature>
<dbReference type="InterPro" id="IPR011066">
    <property type="entry name" value="MscS_channel_C_sf"/>
</dbReference>
<keyword evidence="13" id="KW-1185">Reference proteome</keyword>
<evidence type="ECO:0000256" key="6">
    <source>
        <dbReference type="ARBA" id="ARBA00023136"/>
    </source>
</evidence>
<gene>
    <name evidence="12" type="ORF">SAMN03080618_02663</name>
</gene>
<evidence type="ECO:0000256" key="3">
    <source>
        <dbReference type="ARBA" id="ARBA00022475"/>
    </source>
</evidence>
<keyword evidence="6 8" id="KW-0472">Membrane</keyword>
<evidence type="ECO:0000256" key="4">
    <source>
        <dbReference type="ARBA" id="ARBA00022692"/>
    </source>
</evidence>
<evidence type="ECO:0000313" key="13">
    <source>
        <dbReference type="Proteomes" id="UP000242763"/>
    </source>
</evidence>
<dbReference type="PANTHER" id="PTHR30347:SF1">
    <property type="entry name" value="MECHANOSENSITIVE CHANNEL MSCK"/>
    <property type="match status" value="1"/>
</dbReference>
<dbReference type="SUPFAM" id="SSF82861">
    <property type="entry name" value="Mechanosensitive channel protein MscS (YggB), transmembrane region"/>
    <property type="match status" value="1"/>
</dbReference>
<reference evidence="13" key="1">
    <citation type="submission" date="2016-10" db="EMBL/GenBank/DDBJ databases">
        <authorList>
            <person name="Varghese N."/>
            <person name="Submissions S."/>
        </authorList>
    </citation>
    <scope>NUCLEOTIDE SEQUENCE [LARGE SCALE GENOMIC DNA]</scope>
    <source>
        <strain evidence="13">DSM 21857</strain>
    </source>
</reference>
<keyword evidence="7" id="KW-0175">Coiled coil</keyword>
<proteinExistence type="inferred from homology"/>
<feature type="transmembrane region" description="Helical" evidence="8">
    <location>
        <begin position="567"/>
        <end position="590"/>
    </location>
</feature>
<feature type="domain" description="Mechanosensitive ion channel MscS" evidence="9">
    <location>
        <begin position="660"/>
        <end position="727"/>
    </location>
</feature>
<dbReference type="PROSITE" id="PS01246">
    <property type="entry name" value="UPF0003"/>
    <property type="match status" value="1"/>
</dbReference>
<evidence type="ECO:0000256" key="5">
    <source>
        <dbReference type="ARBA" id="ARBA00022989"/>
    </source>
</evidence>
<dbReference type="PANTHER" id="PTHR30347">
    <property type="entry name" value="POTASSIUM CHANNEL RELATED"/>
    <property type="match status" value="1"/>
</dbReference>
<comment type="subcellular location">
    <subcellularLocation>
        <location evidence="1">Cell membrane</location>
        <topology evidence="1">Multi-pass membrane protein</topology>
    </subcellularLocation>
</comment>
<feature type="coiled-coil region" evidence="7">
    <location>
        <begin position="176"/>
        <end position="203"/>
    </location>
</feature>
<dbReference type="InterPro" id="IPR052702">
    <property type="entry name" value="MscS-like_channel"/>
</dbReference>
<dbReference type="InterPro" id="IPR010920">
    <property type="entry name" value="LSM_dom_sf"/>
</dbReference>
<feature type="transmembrane region" description="Helical" evidence="8">
    <location>
        <begin position="329"/>
        <end position="350"/>
    </location>
</feature>
<evidence type="ECO:0000259" key="9">
    <source>
        <dbReference type="Pfam" id="PF00924"/>
    </source>
</evidence>
<keyword evidence="4 8" id="KW-0812">Transmembrane</keyword>
<dbReference type="GO" id="GO:0008381">
    <property type="term" value="F:mechanosensitive monoatomic ion channel activity"/>
    <property type="evidence" value="ECO:0007669"/>
    <property type="project" value="UniProtKB-ARBA"/>
</dbReference>
<dbReference type="Gene3D" id="3.30.70.100">
    <property type="match status" value="1"/>
</dbReference>
<dbReference type="Pfam" id="PF00924">
    <property type="entry name" value="MS_channel_2nd"/>
    <property type="match status" value="1"/>
</dbReference>
<evidence type="ECO:0000259" key="10">
    <source>
        <dbReference type="Pfam" id="PF12607"/>
    </source>
</evidence>
<feature type="transmembrane region" description="Helical" evidence="8">
    <location>
        <begin position="371"/>
        <end position="390"/>
    </location>
</feature>
<dbReference type="Pfam" id="PF12607">
    <property type="entry name" value="DUF3772"/>
    <property type="match status" value="1"/>
</dbReference>
<dbReference type="InterPro" id="IPR022249">
    <property type="entry name" value="DUF3772"/>
</dbReference>
<comment type="similarity">
    <text evidence="2">Belongs to the MscS (TC 1.A.23) family.</text>
</comment>
<keyword evidence="5 8" id="KW-1133">Transmembrane helix</keyword>
<dbReference type="InterPro" id="IPR049278">
    <property type="entry name" value="MS_channel_C"/>
</dbReference>
<dbReference type="OrthoDB" id="9799209at2"/>
<feature type="transmembrane region" description="Helical" evidence="8">
    <location>
        <begin position="290"/>
        <end position="317"/>
    </location>
</feature>
<accession>A0A1I3QIC0</accession>
<evidence type="ECO:0000256" key="7">
    <source>
        <dbReference type="SAM" id="Coils"/>
    </source>
</evidence>
<feature type="domain" description="DUF3772" evidence="10">
    <location>
        <begin position="183"/>
        <end position="234"/>
    </location>
</feature>
<feature type="transmembrane region" description="Helical" evidence="8">
    <location>
        <begin position="440"/>
        <end position="464"/>
    </location>
</feature>
<dbReference type="InterPro" id="IPR023408">
    <property type="entry name" value="MscS_beta-dom_sf"/>
</dbReference>
<feature type="transmembrane region" description="Helical" evidence="8">
    <location>
        <begin position="523"/>
        <end position="547"/>
    </location>
</feature>
<feature type="transmembrane region" description="Helical" evidence="8">
    <location>
        <begin position="643"/>
        <end position="662"/>
    </location>
</feature>
<dbReference type="InterPro" id="IPR006686">
    <property type="entry name" value="MscS_channel_CS"/>
</dbReference>
<sequence>MCCLVQRGLPLRALSHINSYWSSRNFVHRMKWTASLFLRLLVLLMLAAGSNVALAQTQGAVETNGAQPEAGPARTSDPDIVAEQGEKIAWIRERAEILQARVAGNADNDAVLVEIRTELDALARDLIAAGVSFRPRLAAINARLDEIGPSRGEGEPAEPETLARERQSLTEEKSHINALLGEAERLSLRVTRLIEEIAQTRRALFSSSLSRRYDISSALSPDVWHDARTETRKLKNAVSSWFVFMLRYKLNSALLAALFASAAAAVLFIGGRKIIGQLGKPDPARAEPSYLARLSVSFWSTVLPSLSLVAFLGATYFFYSYFGLLRSDIAQMMAGLFTVVAVLFAVWSLLHSVYAPALPNWRMVPVSDSGARLLLGLTFLMVLVTGVDHLASRINQVLGSPLTLTVAKSLVYTVLVGVLLGIIGLVLPRTRKDGSPPSRWATLSRAVIFLLAGGTIAAALLGYIGLARFIAQQVVVTGAILATMYLGYQSSSAVSDIGAFGRTGLGRFLDRKYQIDEATKDQLGLVFGMLINLLVLAIGLPLIFLQWGFQWGDIEAWTYNAANELRIGSISISLVGIVTGIVVFLLGYFGTRVFQRWLDGKVMARGRVDPGLRNSIGTAVGYAGIALAGLVAISAAGLDLSNLALVAGALSLGIGFGLQNIVNNFVSGLILLAERPFKVGDWIVASGVEGSVKKISVRATEVETFQRQTVIVPNSLLINASVANWTHRNKLGRVEVKVGASYESDPRRVQELLLEIVRAQPNVLKNPEPVVLFLGFGVSSLDFELRAFLADITSQSAFLNEVRFQIFERFKAEGIDLPYTQPTGLVRPVAPLV</sequence>
<dbReference type="STRING" id="1121003.SAMN03080618_02663"/>